<name>A0A0L0SXR9_ALLM3</name>
<dbReference type="InterPro" id="IPR032675">
    <property type="entry name" value="LRR_dom_sf"/>
</dbReference>
<gene>
    <name evidence="1" type="ORF">AMAG_19666</name>
</gene>
<dbReference type="SUPFAM" id="SSF52047">
    <property type="entry name" value="RNI-like"/>
    <property type="match status" value="1"/>
</dbReference>
<dbReference type="Proteomes" id="UP000054350">
    <property type="component" value="Unassembled WGS sequence"/>
</dbReference>
<protein>
    <submittedName>
        <fullName evidence="1">Uncharacterized protein</fullName>
    </submittedName>
</protein>
<reference evidence="2" key="2">
    <citation type="submission" date="2009-11" db="EMBL/GenBank/DDBJ databases">
        <title>The Genome Sequence of Allomyces macrogynus strain ATCC 38327.</title>
        <authorList>
            <consortium name="The Broad Institute Genome Sequencing Platform"/>
            <person name="Russ C."/>
            <person name="Cuomo C."/>
            <person name="Shea T."/>
            <person name="Young S.K."/>
            <person name="Zeng Q."/>
            <person name="Koehrsen M."/>
            <person name="Haas B."/>
            <person name="Borodovsky M."/>
            <person name="Guigo R."/>
            <person name="Alvarado L."/>
            <person name="Berlin A."/>
            <person name="Borenstein D."/>
            <person name="Chen Z."/>
            <person name="Engels R."/>
            <person name="Freedman E."/>
            <person name="Gellesch M."/>
            <person name="Goldberg J."/>
            <person name="Griggs A."/>
            <person name="Gujja S."/>
            <person name="Heiman D."/>
            <person name="Hepburn T."/>
            <person name="Howarth C."/>
            <person name="Jen D."/>
            <person name="Larson L."/>
            <person name="Lewis B."/>
            <person name="Mehta T."/>
            <person name="Park D."/>
            <person name="Pearson M."/>
            <person name="Roberts A."/>
            <person name="Saif S."/>
            <person name="Shenoy N."/>
            <person name="Sisk P."/>
            <person name="Stolte C."/>
            <person name="Sykes S."/>
            <person name="Walk T."/>
            <person name="White J."/>
            <person name="Yandava C."/>
            <person name="Burger G."/>
            <person name="Gray M.W."/>
            <person name="Holland P.W.H."/>
            <person name="King N."/>
            <person name="Lang F.B.F."/>
            <person name="Roger A.J."/>
            <person name="Ruiz-Trillo I."/>
            <person name="Lander E."/>
            <person name="Nusbaum C."/>
        </authorList>
    </citation>
    <scope>NUCLEOTIDE SEQUENCE [LARGE SCALE GENOMIC DNA]</scope>
    <source>
        <strain evidence="2">ATCC 38327</strain>
    </source>
</reference>
<evidence type="ECO:0000313" key="2">
    <source>
        <dbReference type="Proteomes" id="UP000054350"/>
    </source>
</evidence>
<organism evidence="1 2">
    <name type="scientific">Allomyces macrogynus (strain ATCC 38327)</name>
    <name type="common">Allomyces javanicus var. macrogynus</name>
    <dbReference type="NCBI Taxonomy" id="578462"/>
    <lineage>
        <taxon>Eukaryota</taxon>
        <taxon>Fungi</taxon>
        <taxon>Fungi incertae sedis</taxon>
        <taxon>Blastocladiomycota</taxon>
        <taxon>Blastocladiomycetes</taxon>
        <taxon>Blastocladiales</taxon>
        <taxon>Blastocladiaceae</taxon>
        <taxon>Allomyces</taxon>
    </lineage>
</organism>
<dbReference type="Gene3D" id="3.80.10.10">
    <property type="entry name" value="Ribonuclease Inhibitor"/>
    <property type="match status" value="1"/>
</dbReference>
<keyword evidence="2" id="KW-1185">Reference proteome</keyword>
<dbReference type="VEuPathDB" id="FungiDB:AMAG_19666"/>
<dbReference type="OrthoDB" id="10337352at2759"/>
<dbReference type="EMBL" id="GG745352">
    <property type="protein sequence ID" value="KNE67195.1"/>
    <property type="molecule type" value="Genomic_DNA"/>
</dbReference>
<accession>A0A0L0SXR9</accession>
<sequence length="581" mass="63923">MNPNIPHQHRCGGPAPRLDRLPYDVLDHIAEYLCRKPATGRACVSAMHLALVVPTTFAPCLHVVIRKLDPLPHVLRCDLRGYGGFHPKTEDVGLMIAVNYDGRAQMLLVLPLRDEHRLPAATVRDAQGRVRFAMPVSSKWSLLNVPLSQVRTKVSIVHGERISIVPPRCQRLSIRGSLGGSWSSVSIPSTLHELGLDSGSLSTTLIGARNNLVDQFPPHLRTLSIINAFQTSDPNRDTILTLLFEHATSTLTSITLRNDHAEVLPDRARVALAMLLQRLPSLSQLELQPCENVHGLDTVMAALPRSGLRKLALGLNLTNGSNDIDEDAWARFAASFPTTVRSLTMRFLGRRHDPPIVKARLLVLVPCLPLATHQLVLSTCSSRWDCDVSAVFPLAPTLRCFALSTSQMVKGKHLAPLLQRLPSSVTSIRAPHTPLGGTAAIMALVRHLPPTLVALDLTQCGLLLADLNKFILYGPGWPETMRELSLRDNGHRPINSISCEMPTMEVLCDTKLAPWVAKLPPSLRFLDVYRMAVSNGMAAGIVTRMVARHAVWRRLTMVVRAGYLTDEALTNLQSKVHVQVD</sequence>
<dbReference type="AlphaFoldDB" id="A0A0L0SXR9"/>
<proteinExistence type="predicted"/>
<reference evidence="1 2" key="1">
    <citation type="submission" date="2009-11" db="EMBL/GenBank/DDBJ databases">
        <title>Annotation of Allomyces macrogynus ATCC 38327.</title>
        <authorList>
            <consortium name="The Broad Institute Genome Sequencing Platform"/>
            <person name="Russ C."/>
            <person name="Cuomo C."/>
            <person name="Burger G."/>
            <person name="Gray M.W."/>
            <person name="Holland P.W.H."/>
            <person name="King N."/>
            <person name="Lang F.B.F."/>
            <person name="Roger A.J."/>
            <person name="Ruiz-Trillo I."/>
            <person name="Young S.K."/>
            <person name="Zeng Q."/>
            <person name="Gargeya S."/>
            <person name="Fitzgerald M."/>
            <person name="Haas B."/>
            <person name="Abouelleil A."/>
            <person name="Alvarado L."/>
            <person name="Arachchi H.M."/>
            <person name="Berlin A."/>
            <person name="Chapman S.B."/>
            <person name="Gearin G."/>
            <person name="Goldberg J."/>
            <person name="Griggs A."/>
            <person name="Gujja S."/>
            <person name="Hansen M."/>
            <person name="Heiman D."/>
            <person name="Howarth C."/>
            <person name="Larimer J."/>
            <person name="Lui A."/>
            <person name="MacDonald P.J.P."/>
            <person name="McCowen C."/>
            <person name="Montmayeur A."/>
            <person name="Murphy C."/>
            <person name="Neiman D."/>
            <person name="Pearson M."/>
            <person name="Priest M."/>
            <person name="Roberts A."/>
            <person name="Saif S."/>
            <person name="Shea T."/>
            <person name="Sisk P."/>
            <person name="Stolte C."/>
            <person name="Sykes S."/>
            <person name="Wortman J."/>
            <person name="Nusbaum C."/>
            <person name="Birren B."/>
        </authorList>
    </citation>
    <scope>NUCLEOTIDE SEQUENCE [LARGE SCALE GENOMIC DNA]</scope>
    <source>
        <strain evidence="1 2">ATCC 38327</strain>
    </source>
</reference>
<evidence type="ECO:0000313" key="1">
    <source>
        <dbReference type="EMBL" id="KNE67195.1"/>
    </source>
</evidence>